<dbReference type="Proteomes" id="UP000807469">
    <property type="component" value="Unassembled WGS sequence"/>
</dbReference>
<gene>
    <name evidence="2" type="ORF">BDN70DRAFT_893916</name>
</gene>
<feature type="region of interest" description="Disordered" evidence="1">
    <location>
        <begin position="127"/>
        <end position="150"/>
    </location>
</feature>
<evidence type="ECO:0000256" key="1">
    <source>
        <dbReference type="SAM" id="MobiDB-lite"/>
    </source>
</evidence>
<keyword evidence="3" id="KW-1185">Reference proteome</keyword>
<feature type="compositionally biased region" description="Acidic residues" evidence="1">
    <location>
        <begin position="133"/>
        <end position="142"/>
    </location>
</feature>
<sequence>MRSTTDFAGRCVSVLALLFCFTCVLYQSMILSTSYDDFLMSPNPSLASLLCLSQRPTLANFPQNAVGICGKSILGATEECGWVHKDTVQPPQAGITENARDNPALGVLVIVIDLGTMEGRTMWSLKLQGSKNDDDDNNDEEGQAPRSNLR</sequence>
<reference evidence="2" key="1">
    <citation type="submission" date="2020-11" db="EMBL/GenBank/DDBJ databases">
        <authorList>
            <consortium name="DOE Joint Genome Institute"/>
            <person name="Ahrendt S."/>
            <person name="Riley R."/>
            <person name="Andreopoulos W."/>
            <person name="Labutti K."/>
            <person name="Pangilinan J."/>
            <person name="Ruiz-Duenas F.J."/>
            <person name="Barrasa J.M."/>
            <person name="Sanchez-Garcia M."/>
            <person name="Camarero S."/>
            <person name="Miyauchi S."/>
            <person name="Serrano A."/>
            <person name="Linde D."/>
            <person name="Babiker R."/>
            <person name="Drula E."/>
            <person name="Ayuso-Fernandez I."/>
            <person name="Pacheco R."/>
            <person name="Padilla G."/>
            <person name="Ferreira P."/>
            <person name="Barriuso J."/>
            <person name="Kellner H."/>
            <person name="Castanera R."/>
            <person name="Alfaro M."/>
            <person name="Ramirez L."/>
            <person name="Pisabarro A.G."/>
            <person name="Kuo A."/>
            <person name="Tritt A."/>
            <person name="Lipzen A."/>
            <person name="He G."/>
            <person name="Yan M."/>
            <person name="Ng V."/>
            <person name="Cullen D."/>
            <person name="Martin F."/>
            <person name="Rosso M.-N."/>
            <person name="Henrissat B."/>
            <person name="Hibbett D."/>
            <person name="Martinez A.T."/>
            <person name="Grigoriev I.V."/>
        </authorList>
    </citation>
    <scope>NUCLEOTIDE SEQUENCE</scope>
    <source>
        <strain evidence="2">CIRM-BRFM 674</strain>
    </source>
</reference>
<evidence type="ECO:0000313" key="3">
    <source>
        <dbReference type="Proteomes" id="UP000807469"/>
    </source>
</evidence>
<accession>A0A9P6CUN7</accession>
<proteinExistence type="predicted"/>
<organism evidence="2 3">
    <name type="scientific">Pholiota conissans</name>
    <dbReference type="NCBI Taxonomy" id="109636"/>
    <lineage>
        <taxon>Eukaryota</taxon>
        <taxon>Fungi</taxon>
        <taxon>Dikarya</taxon>
        <taxon>Basidiomycota</taxon>
        <taxon>Agaricomycotina</taxon>
        <taxon>Agaricomycetes</taxon>
        <taxon>Agaricomycetidae</taxon>
        <taxon>Agaricales</taxon>
        <taxon>Agaricineae</taxon>
        <taxon>Strophariaceae</taxon>
        <taxon>Pholiota</taxon>
    </lineage>
</organism>
<dbReference type="EMBL" id="MU155189">
    <property type="protein sequence ID" value="KAF9480771.1"/>
    <property type="molecule type" value="Genomic_DNA"/>
</dbReference>
<name>A0A9P6CUN7_9AGAR</name>
<comment type="caution">
    <text evidence="2">The sequence shown here is derived from an EMBL/GenBank/DDBJ whole genome shotgun (WGS) entry which is preliminary data.</text>
</comment>
<evidence type="ECO:0000313" key="2">
    <source>
        <dbReference type="EMBL" id="KAF9480771.1"/>
    </source>
</evidence>
<dbReference type="AlphaFoldDB" id="A0A9P6CUN7"/>
<protein>
    <submittedName>
        <fullName evidence="2">Uncharacterized protein</fullName>
    </submittedName>
</protein>